<dbReference type="SUPFAM" id="SSF117281">
    <property type="entry name" value="Kelch motif"/>
    <property type="match status" value="1"/>
</dbReference>
<dbReference type="Gene3D" id="2.120.10.80">
    <property type="entry name" value="Kelch-type beta propeller"/>
    <property type="match status" value="1"/>
</dbReference>
<evidence type="ECO:0008006" key="2">
    <source>
        <dbReference type="Google" id="ProtNLM"/>
    </source>
</evidence>
<protein>
    <recommendedName>
        <fullName evidence="2">F-box associated domain-containing protein</fullName>
    </recommendedName>
</protein>
<dbReference type="InterPro" id="IPR052392">
    <property type="entry name" value="Kelch-BTB_domain-containing"/>
</dbReference>
<dbReference type="EMBL" id="OIVN01005001">
    <property type="protein sequence ID" value="SPD20364.1"/>
    <property type="molecule type" value="Genomic_DNA"/>
</dbReference>
<dbReference type="InterPro" id="IPR006652">
    <property type="entry name" value="Kelch_1"/>
</dbReference>
<dbReference type="Pfam" id="PF01344">
    <property type="entry name" value="Kelch_1"/>
    <property type="match status" value="1"/>
</dbReference>
<proteinExistence type="predicted"/>
<organism evidence="1">
    <name type="scientific">Fagus sylvatica</name>
    <name type="common">Beechnut</name>
    <dbReference type="NCBI Taxonomy" id="28930"/>
    <lineage>
        <taxon>Eukaryota</taxon>
        <taxon>Viridiplantae</taxon>
        <taxon>Streptophyta</taxon>
        <taxon>Embryophyta</taxon>
        <taxon>Tracheophyta</taxon>
        <taxon>Spermatophyta</taxon>
        <taxon>Magnoliopsida</taxon>
        <taxon>eudicotyledons</taxon>
        <taxon>Gunneridae</taxon>
        <taxon>Pentapetalae</taxon>
        <taxon>rosids</taxon>
        <taxon>fabids</taxon>
        <taxon>Fagales</taxon>
        <taxon>Fagaceae</taxon>
        <taxon>Fagus</taxon>
    </lineage>
</organism>
<dbReference type="AlphaFoldDB" id="A0A2N9I8C3"/>
<dbReference type="PANTHER" id="PTHR46375:SF3">
    <property type="entry name" value="KELCH REPEAT AND BTB DOMAIN-CONTAINING PROTEIN 13"/>
    <property type="match status" value="1"/>
</dbReference>
<dbReference type="InterPro" id="IPR015915">
    <property type="entry name" value="Kelch-typ_b-propeller"/>
</dbReference>
<reference evidence="1" key="1">
    <citation type="submission" date="2018-02" db="EMBL/GenBank/DDBJ databases">
        <authorList>
            <person name="Cohen D.B."/>
            <person name="Kent A.D."/>
        </authorList>
    </citation>
    <scope>NUCLEOTIDE SEQUENCE</scope>
</reference>
<dbReference type="PANTHER" id="PTHR46375">
    <property type="entry name" value="KELCH REPEAT AND BTB DOMAIN-CONTAINING PROTEIN 13-RELATED"/>
    <property type="match status" value="1"/>
</dbReference>
<sequence length="199" mass="23042">MAGSSWRAPSEEFEICFRGENPEDHVIEWYAIKPLGPYLYCLGSTIFSNSNKVMILDVAYPDDGWKRGPPMTNSRCNPHTMILDGKLYVLGGFSDFGPKVVDYMEVYDPRLRKWESLPNPPFDFEQFNVEKFITSSLVETKKEIIVAKQCIEDKKAAYSYNVYSYNVMTRCWKTLEPSVRDLRERVVTVGNTLYWVGFL</sequence>
<accession>A0A2N9I8C3</accession>
<name>A0A2N9I8C3_FAGSY</name>
<evidence type="ECO:0000313" key="1">
    <source>
        <dbReference type="EMBL" id="SPD20364.1"/>
    </source>
</evidence>
<gene>
    <name evidence="1" type="ORF">FSB_LOCUS48246</name>
</gene>